<dbReference type="RefSeq" id="WP_015971182.1">
    <property type="nucleotide sequence ID" value="NZ_CP104550.1"/>
</dbReference>
<gene>
    <name evidence="2" type="ORF">N5910_08245</name>
</gene>
<dbReference type="InterPro" id="IPR007374">
    <property type="entry name" value="ASCH_domain"/>
</dbReference>
<feature type="domain" description="ASCH" evidence="1">
    <location>
        <begin position="5"/>
        <end position="82"/>
    </location>
</feature>
<sequence length="129" mass="15403">MKVLLSVKPKYVEKIMSGDKRYEFRKTIWKKKINEVYIYSTTPEKKIVASFTYNKVIKEDPQTLWEFYHEESGLTQGEFFDYFRGIKKGYAIPIKELKPFDPPLELSLNNIRPPQSFRYISEEQVSHLI</sequence>
<dbReference type="Gene3D" id="2.30.130.30">
    <property type="entry name" value="Hypothetical protein"/>
    <property type="match status" value="1"/>
</dbReference>
<proteinExistence type="predicted"/>
<dbReference type="EMBL" id="CP104550">
    <property type="protein sequence ID" value="UXH31522.1"/>
    <property type="molecule type" value="Genomic_DNA"/>
</dbReference>
<reference evidence="2" key="1">
    <citation type="submission" date="2022-09" db="EMBL/GenBank/DDBJ databases">
        <title>Characterization of three MwoI isoschizomers from sequenced genome and metagenomes.</title>
        <authorList>
            <person name="Fomenkov A."/>
            <person name="Xu S.Y."/>
            <person name="Roberts R.J."/>
        </authorList>
    </citation>
    <scope>NUCLEOTIDE SEQUENCE</scope>
    <source>
        <strain evidence="2">DSM 2970</strain>
    </source>
</reference>
<evidence type="ECO:0000259" key="1">
    <source>
        <dbReference type="Pfam" id="PF04266"/>
    </source>
</evidence>
<dbReference type="InterPro" id="IPR015947">
    <property type="entry name" value="PUA-like_sf"/>
</dbReference>
<dbReference type="AlphaFoldDB" id="A0A9E7UMY1"/>
<dbReference type="Pfam" id="PF04266">
    <property type="entry name" value="ASCH"/>
    <property type="match status" value="1"/>
</dbReference>
<accession>A0A9E7UMY1</accession>
<evidence type="ECO:0000313" key="2">
    <source>
        <dbReference type="EMBL" id="UXH31522.1"/>
    </source>
</evidence>
<name>A0A9E7UMY1_METWO</name>
<dbReference type="SUPFAM" id="SSF88697">
    <property type="entry name" value="PUA domain-like"/>
    <property type="match status" value="1"/>
</dbReference>
<dbReference type="Proteomes" id="UP001065373">
    <property type="component" value="Chromosome"/>
</dbReference>
<protein>
    <recommendedName>
        <fullName evidence="1">ASCH domain-containing protein</fullName>
    </recommendedName>
</protein>
<dbReference type="GeneID" id="75107235"/>
<organism evidence="2">
    <name type="scientific">Methanothermobacter wolfeii</name>
    <name type="common">Methanobacterium wolfei</name>
    <dbReference type="NCBI Taxonomy" id="145261"/>
    <lineage>
        <taxon>Archaea</taxon>
        <taxon>Methanobacteriati</taxon>
        <taxon>Methanobacteriota</taxon>
        <taxon>Methanomada group</taxon>
        <taxon>Methanobacteria</taxon>
        <taxon>Methanobacteriales</taxon>
        <taxon>Methanobacteriaceae</taxon>
        <taxon>Methanothermobacter</taxon>
    </lineage>
</organism>